<evidence type="ECO:0000313" key="2">
    <source>
        <dbReference type="Proteomes" id="UP000620262"/>
    </source>
</evidence>
<reference evidence="1 2" key="1">
    <citation type="submission" date="2020-10" db="EMBL/GenBank/DDBJ databases">
        <title>Sequencing the genomes of 1000 actinobacteria strains.</title>
        <authorList>
            <person name="Klenk H.-P."/>
        </authorList>
    </citation>
    <scope>NUCLEOTIDE SEQUENCE [LARGE SCALE GENOMIC DNA]</scope>
    <source>
        <strain evidence="1 2">DSM 7307</strain>
    </source>
</reference>
<dbReference type="RefSeq" id="WP_192730819.1">
    <property type="nucleotide sequence ID" value="NZ_BAAAVL010000001.1"/>
</dbReference>
<accession>A0ABR9IN16</accession>
<organism evidence="1 2">
    <name type="scientific">Rhizobium viscosum</name>
    <name type="common">Arthrobacter viscosus</name>
    <dbReference type="NCBI Taxonomy" id="1673"/>
    <lineage>
        <taxon>Bacteria</taxon>
        <taxon>Pseudomonadati</taxon>
        <taxon>Pseudomonadota</taxon>
        <taxon>Alphaproteobacteria</taxon>
        <taxon>Hyphomicrobiales</taxon>
        <taxon>Rhizobiaceae</taxon>
        <taxon>Rhizobium/Agrobacterium group</taxon>
        <taxon>Rhizobium</taxon>
    </lineage>
</organism>
<dbReference type="EMBL" id="JADBEC010000001">
    <property type="protein sequence ID" value="MBE1504582.1"/>
    <property type="molecule type" value="Genomic_DNA"/>
</dbReference>
<keyword evidence="2" id="KW-1185">Reference proteome</keyword>
<gene>
    <name evidence="1" type="ORF">H4W29_001763</name>
</gene>
<comment type="caution">
    <text evidence="1">The sequence shown here is derived from an EMBL/GenBank/DDBJ whole genome shotgun (WGS) entry which is preliminary data.</text>
</comment>
<name>A0ABR9IN16_RHIVS</name>
<protein>
    <submittedName>
        <fullName evidence="1">Uncharacterized protein</fullName>
    </submittedName>
</protein>
<evidence type="ECO:0000313" key="1">
    <source>
        <dbReference type="EMBL" id="MBE1504582.1"/>
    </source>
</evidence>
<proteinExistence type="predicted"/>
<dbReference type="Proteomes" id="UP000620262">
    <property type="component" value="Unassembled WGS sequence"/>
</dbReference>
<sequence length="73" mass="8359">MGMPQVVQYAGRRTSVGAGKTLRSRLVCLFAGRFTGTSSRRPRLDLETMPQWRKRDLGLMDGQDWRVGDDLFR</sequence>